<dbReference type="Proteomes" id="UP001501523">
    <property type="component" value="Unassembled WGS sequence"/>
</dbReference>
<sequence>MSAQTRTPKEPRSQRKTEALSIRLDQRTKYGLELLGREQRRPVAGVAEWCIWESFRRETVRNYAGTPISLEKVLSELWLSSELERLITLGFIYPSLATFSDDRMFRVLVETPELWTDATNVHSANSFKMRAILPRWEFLKPILVAASEGARPLLPLSREELASVGLSELVANR</sequence>
<keyword evidence="2" id="KW-1185">Reference proteome</keyword>
<gene>
    <name evidence="1" type="ORF">GCM10009105_20660</name>
</gene>
<reference evidence="1 2" key="1">
    <citation type="journal article" date="2019" name="Int. J. Syst. Evol. Microbiol.">
        <title>The Global Catalogue of Microorganisms (GCM) 10K type strain sequencing project: providing services to taxonomists for standard genome sequencing and annotation.</title>
        <authorList>
            <consortium name="The Broad Institute Genomics Platform"/>
            <consortium name="The Broad Institute Genome Sequencing Center for Infectious Disease"/>
            <person name="Wu L."/>
            <person name="Ma J."/>
        </authorList>
    </citation>
    <scope>NUCLEOTIDE SEQUENCE [LARGE SCALE GENOMIC DNA]</scope>
    <source>
        <strain evidence="1 2">JCM 15421</strain>
    </source>
</reference>
<comment type="caution">
    <text evidence="1">The sequence shown here is derived from an EMBL/GenBank/DDBJ whole genome shotgun (WGS) entry which is preliminary data.</text>
</comment>
<dbReference type="EMBL" id="BAAAEU010000008">
    <property type="protein sequence ID" value="GAA0715297.1"/>
    <property type="molecule type" value="Genomic_DNA"/>
</dbReference>
<accession>A0ABN1IJC5</accession>
<dbReference type="RefSeq" id="WP_343790556.1">
    <property type="nucleotide sequence ID" value="NZ_BAAAEU010000008.1"/>
</dbReference>
<evidence type="ECO:0008006" key="3">
    <source>
        <dbReference type="Google" id="ProtNLM"/>
    </source>
</evidence>
<protein>
    <recommendedName>
        <fullName evidence="3">DUF1819 family protein</fullName>
    </recommendedName>
</protein>
<organism evidence="1 2">
    <name type="scientific">Dokdonella soli</name>
    <dbReference type="NCBI Taxonomy" id="529810"/>
    <lineage>
        <taxon>Bacteria</taxon>
        <taxon>Pseudomonadati</taxon>
        <taxon>Pseudomonadota</taxon>
        <taxon>Gammaproteobacteria</taxon>
        <taxon>Lysobacterales</taxon>
        <taxon>Rhodanobacteraceae</taxon>
        <taxon>Dokdonella</taxon>
    </lineage>
</organism>
<name>A0ABN1IJC5_9GAMM</name>
<evidence type="ECO:0000313" key="1">
    <source>
        <dbReference type="EMBL" id="GAA0715297.1"/>
    </source>
</evidence>
<proteinExistence type="predicted"/>
<evidence type="ECO:0000313" key="2">
    <source>
        <dbReference type="Proteomes" id="UP001501523"/>
    </source>
</evidence>